<name>A0A2M6UIL3_9BRAD</name>
<dbReference type="AlphaFoldDB" id="A0A2M6UIL3"/>
<accession>A0A2M6UIL3</accession>
<dbReference type="PANTHER" id="PTHR36931">
    <property type="entry name" value="UPF0153 PROTEIN YEIW"/>
    <property type="match status" value="1"/>
</dbReference>
<organism evidence="2 3">
    <name type="scientific">Bradyrhizobium nitroreducens</name>
    <dbReference type="NCBI Taxonomy" id="709803"/>
    <lineage>
        <taxon>Bacteria</taxon>
        <taxon>Pseudomonadati</taxon>
        <taxon>Pseudomonadota</taxon>
        <taxon>Alphaproteobacteria</taxon>
        <taxon>Hyphomicrobiales</taxon>
        <taxon>Nitrobacteraceae</taxon>
        <taxon>Bradyrhizobium</taxon>
    </lineage>
</organism>
<comment type="caution">
    <text evidence="2">The sequence shown here is derived from an EMBL/GenBank/DDBJ whole genome shotgun (WGS) entry which is preliminary data.</text>
</comment>
<keyword evidence="3" id="KW-1185">Reference proteome</keyword>
<dbReference type="RefSeq" id="WP_100179463.1">
    <property type="nucleotide sequence ID" value="NZ_LFJC01000003.1"/>
</dbReference>
<feature type="region of interest" description="Disordered" evidence="1">
    <location>
        <begin position="248"/>
        <end position="278"/>
    </location>
</feature>
<proteinExistence type="predicted"/>
<gene>
    <name evidence="2" type="ORF">TSA1_29010</name>
</gene>
<dbReference type="EMBL" id="LFJC01000003">
    <property type="protein sequence ID" value="PIT04347.1"/>
    <property type="molecule type" value="Genomic_DNA"/>
</dbReference>
<reference evidence="2 3" key="1">
    <citation type="submission" date="2015-06" db="EMBL/GenBank/DDBJ databases">
        <title>Comparative genome analysis of nirS-carrying Bradyrhizobium sp. strains.</title>
        <authorList>
            <person name="Ishii S."/>
            <person name="Jang J."/>
            <person name="Nishizawa T."/>
            <person name="Senoo K."/>
        </authorList>
    </citation>
    <scope>NUCLEOTIDE SEQUENCE [LARGE SCALE GENOMIC DNA]</scope>
    <source>
        <strain evidence="2 3">TSA1</strain>
    </source>
</reference>
<dbReference type="Proteomes" id="UP000228930">
    <property type="component" value="Unassembled WGS sequence"/>
</dbReference>
<evidence type="ECO:0000313" key="2">
    <source>
        <dbReference type="EMBL" id="PIT04347.1"/>
    </source>
</evidence>
<dbReference type="InterPro" id="IPR052572">
    <property type="entry name" value="UPF0153_domain"/>
</dbReference>
<sequence length="278" mass="30937">MDQAMLSVVRAVEAGATTMKGVIDATGLSRLKIERALTTLEKQKLLVRDGQGFRATGLPRTAPLARQCGSCNACCDILEVAAVEKPVNQLCKHWQTGTGCTIYDRRPQMCRSFVCAWLQGHLDDDWFPAKSGIIVHFSQDAVNVTVDDHCPDRWREEPYFSKLAEWSLNGIRRIGNRGYATLIVSGADRFLLLGRTVVPEPTLFGTAFVPLTADTFRFWRATSPEHLQRLHERIAEMERIRQQFGSCAIPANEDDDPQAPYRPALLQLSGHPGAVSES</sequence>
<evidence type="ECO:0000256" key="1">
    <source>
        <dbReference type="SAM" id="MobiDB-lite"/>
    </source>
</evidence>
<evidence type="ECO:0000313" key="3">
    <source>
        <dbReference type="Proteomes" id="UP000228930"/>
    </source>
</evidence>
<protein>
    <submittedName>
        <fullName evidence="2">Uncharacterized protein</fullName>
    </submittedName>
</protein>
<dbReference type="PANTHER" id="PTHR36931:SF1">
    <property type="entry name" value="UPF0153 PROTEIN YEIW"/>
    <property type="match status" value="1"/>
</dbReference>